<dbReference type="Proteomes" id="UP001165960">
    <property type="component" value="Unassembled WGS sequence"/>
</dbReference>
<keyword evidence="2" id="KW-1185">Reference proteome</keyword>
<gene>
    <name evidence="1" type="primary">PEG10_39</name>
    <name evidence="1" type="ORF">DSO57_1025284</name>
</gene>
<reference evidence="1" key="1">
    <citation type="submission" date="2022-04" db="EMBL/GenBank/DDBJ databases">
        <title>Genome of the entomopathogenic fungus Entomophthora muscae.</title>
        <authorList>
            <person name="Elya C."/>
            <person name="Lovett B.R."/>
            <person name="Lee E."/>
            <person name="Macias A.M."/>
            <person name="Hajek A.E."/>
            <person name="De Bivort B.L."/>
            <person name="Kasson M.T."/>
            <person name="De Fine Licht H.H."/>
            <person name="Stajich J.E."/>
        </authorList>
    </citation>
    <scope>NUCLEOTIDE SEQUENCE</scope>
    <source>
        <strain evidence="1">Berkeley</strain>
    </source>
</reference>
<proteinExistence type="predicted"/>
<accession>A0ACC2UC89</accession>
<comment type="caution">
    <text evidence="1">The sequence shown here is derived from an EMBL/GenBank/DDBJ whole genome shotgun (WGS) entry which is preliminary data.</text>
</comment>
<name>A0ACC2UC89_9FUNG</name>
<dbReference type="EMBL" id="QTSX02000851">
    <property type="protein sequence ID" value="KAJ9084372.1"/>
    <property type="molecule type" value="Genomic_DNA"/>
</dbReference>
<organism evidence="1 2">
    <name type="scientific">Entomophthora muscae</name>
    <dbReference type="NCBI Taxonomy" id="34485"/>
    <lineage>
        <taxon>Eukaryota</taxon>
        <taxon>Fungi</taxon>
        <taxon>Fungi incertae sedis</taxon>
        <taxon>Zoopagomycota</taxon>
        <taxon>Entomophthoromycotina</taxon>
        <taxon>Entomophthoromycetes</taxon>
        <taxon>Entomophthorales</taxon>
        <taxon>Entomophthoraceae</taxon>
        <taxon>Entomophthora</taxon>
    </lineage>
</organism>
<protein>
    <submittedName>
        <fullName evidence="1">Retrotransposon-derived protein peg10</fullName>
    </submittedName>
</protein>
<evidence type="ECO:0000313" key="1">
    <source>
        <dbReference type="EMBL" id="KAJ9084372.1"/>
    </source>
</evidence>
<sequence length="453" mass="49914">MPCTPYLVSLYYYLVFLLGWLYDKEDHTPTTYTNQTVVPNTLAHSSPPPSVFNTLAYAQAHFTAYGSEFFTNSQKVLYLAKKLTGHYRDWFSSHLICNPGILQNYDPFVSSLLSFSGEDKESSTPSVSWFAGLTQGSLPLGKYNQKFCSLQSRLQASDSEACSFYKIGLNRLLHTILVHYNLPKELEPLIREVVKWNQKYLSLKTHSPSNLTPTVWSFIPDKGSFSPTPPPGTKPKSGGGFCLTAEEVLRRRNNNICYYYGSKDHLLPACPLSKRPPFANKISSLAFLSLNNTSKSSTVLVTINGPLGKIKVLALLDTGADANFIEEKLAKPLGLPAFGSLDVKVGNSTLIGTTPILQPVTIDLEGSPFCVTCNSSPNLSFLFILGFPWLRESLLNFDHPNNKISFTCNDVIKSLSLVPGTLGFTPPKPNLIAISSTIPDTLSSKDKNGLPYC</sequence>
<evidence type="ECO:0000313" key="2">
    <source>
        <dbReference type="Proteomes" id="UP001165960"/>
    </source>
</evidence>